<name>A0ACA9PZR9_9GLOM</name>
<gene>
    <name evidence="1" type="ORF">DHETER_LOCUS13207</name>
</gene>
<evidence type="ECO:0000313" key="2">
    <source>
        <dbReference type="Proteomes" id="UP000789702"/>
    </source>
</evidence>
<keyword evidence="2" id="KW-1185">Reference proteome</keyword>
<evidence type="ECO:0000313" key="1">
    <source>
        <dbReference type="EMBL" id="CAG8727070.1"/>
    </source>
</evidence>
<accession>A0ACA9PZR9</accession>
<dbReference type="EMBL" id="CAJVPU010035115">
    <property type="protein sequence ID" value="CAG8727070.1"/>
    <property type="molecule type" value="Genomic_DNA"/>
</dbReference>
<dbReference type="Proteomes" id="UP000789702">
    <property type="component" value="Unassembled WGS sequence"/>
</dbReference>
<reference evidence="1" key="1">
    <citation type="submission" date="2021-06" db="EMBL/GenBank/DDBJ databases">
        <authorList>
            <person name="Kallberg Y."/>
            <person name="Tangrot J."/>
            <person name="Rosling A."/>
        </authorList>
    </citation>
    <scope>NUCLEOTIDE SEQUENCE</scope>
    <source>
        <strain evidence="1">IL203A</strain>
    </source>
</reference>
<organism evidence="1 2">
    <name type="scientific">Dentiscutata heterogama</name>
    <dbReference type="NCBI Taxonomy" id="1316150"/>
    <lineage>
        <taxon>Eukaryota</taxon>
        <taxon>Fungi</taxon>
        <taxon>Fungi incertae sedis</taxon>
        <taxon>Mucoromycota</taxon>
        <taxon>Glomeromycotina</taxon>
        <taxon>Glomeromycetes</taxon>
        <taxon>Diversisporales</taxon>
        <taxon>Gigasporaceae</taxon>
        <taxon>Dentiscutata</taxon>
    </lineage>
</organism>
<proteinExistence type="predicted"/>
<feature type="non-terminal residue" evidence="1">
    <location>
        <position position="1"/>
    </location>
</feature>
<comment type="caution">
    <text evidence="1">The sequence shown here is derived from an EMBL/GenBank/DDBJ whole genome shotgun (WGS) entry which is preliminary data.</text>
</comment>
<sequence>YYEASIDELKEYIKNTNANLSPRIKSIIEDSSEESIEILNDILKIQTLNDALN</sequence>
<feature type="non-terminal residue" evidence="1">
    <location>
        <position position="53"/>
    </location>
</feature>
<protein>
    <submittedName>
        <fullName evidence="1">702_t:CDS:1</fullName>
    </submittedName>
</protein>